<dbReference type="Pfam" id="PF03514">
    <property type="entry name" value="GRAS"/>
    <property type="match status" value="1"/>
</dbReference>
<protein>
    <submittedName>
        <fullName evidence="5">Uncharacterized protein</fullName>
    </submittedName>
</protein>
<organism evidence="5 6">
    <name type="scientific">Cuscuta australis</name>
    <dbReference type="NCBI Taxonomy" id="267555"/>
    <lineage>
        <taxon>Eukaryota</taxon>
        <taxon>Viridiplantae</taxon>
        <taxon>Streptophyta</taxon>
        <taxon>Embryophyta</taxon>
        <taxon>Tracheophyta</taxon>
        <taxon>Spermatophyta</taxon>
        <taxon>Magnoliopsida</taxon>
        <taxon>eudicotyledons</taxon>
        <taxon>Gunneridae</taxon>
        <taxon>Pentapetalae</taxon>
        <taxon>asterids</taxon>
        <taxon>lamiids</taxon>
        <taxon>Solanales</taxon>
        <taxon>Convolvulaceae</taxon>
        <taxon>Cuscuteae</taxon>
        <taxon>Cuscuta</taxon>
        <taxon>Cuscuta subgen. Grammica</taxon>
        <taxon>Cuscuta sect. Cleistogrammica</taxon>
    </lineage>
</organism>
<evidence type="ECO:0000256" key="2">
    <source>
        <dbReference type="ARBA" id="ARBA00023163"/>
    </source>
</evidence>
<name>A0A328DMN5_9ASTE</name>
<evidence type="ECO:0000256" key="4">
    <source>
        <dbReference type="SAM" id="MobiDB-lite"/>
    </source>
</evidence>
<dbReference type="AlphaFoldDB" id="A0A328DMN5"/>
<dbReference type="InterPro" id="IPR005202">
    <property type="entry name" value="TF_GRAS"/>
</dbReference>
<dbReference type="PANTHER" id="PTHR31636">
    <property type="entry name" value="OSJNBA0084A10.13 PROTEIN-RELATED"/>
    <property type="match status" value="1"/>
</dbReference>
<dbReference type="EMBL" id="NQVE01000122">
    <property type="protein sequence ID" value="RAL46736.1"/>
    <property type="molecule type" value="Genomic_DNA"/>
</dbReference>
<accession>A0A328DMN5</accession>
<dbReference type="Proteomes" id="UP000249390">
    <property type="component" value="Unassembled WGS sequence"/>
</dbReference>
<comment type="similarity">
    <text evidence="3">Belongs to the GRAS family.</text>
</comment>
<evidence type="ECO:0000256" key="3">
    <source>
        <dbReference type="PROSITE-ProRule" id="PRU01191"/>
    </source>
</evidence>
<proteinExistence type="inferred from homology"/>
<evidence type="ECO:0000256" key="1">
    <source>
        <dbReference type="ARBA" id="ARBA00023015"/>
    </source>
</evidence>
<keyword evidence="1" id="KW-0805">Transcription regulation</keyword>
<feature type="compositionally biased region" description="Polar residues" evidence="4">
    <location>
        <begin position="247"/>
        <end position="263"/>
    </location>
</feature>
<keyword evidence="6" id="KW-1185">Reference proteome</keyword>
<evidence type="ECO:0000313" key="5">
    <source>
        <dbReference type="EMBL" id="RAL46736.1"/>
    </source>
</evidence>
<reference evidence="5 6" key="1">
    <citation type="submission" date="2018-06" db="EMBL/GenBank/DDBJ databases">
        <title>The Genome of Cuscuta australis (Dodder) Provides Insight into the Evolution of Plant Parasitism.</title>
        <authorList>
            <person name="Liu H."/>
        </authorList>
    </citation>
    <scope>NUCLEOTIDE SEQUENCE [LARGE SCALE GENOMIC DNA]</scope>
    <source>
        <strain evidence="6">cv. Yunnan</strain>
        <tissue evidence="5">Vines</tissue>
    </source>
</reference>
<gene>
    <name evidence="5" type="ORF">DM860_005015</name>
</gene>
<comment type="caution">
    <text evidence="5">The sequence shown here is derived from an EMBL/GenBank/DDBJ whole genome shotgun (WGS) entry which is preliminary data.</text>
</comment>
<evidence type="ECO:0000313" key="6">
    <source>
        <dbReference type="Proteomes" id="UP000249390"/>
    </source>
</evidence>
<dbReference type="PROSITE" id="PS50985">
    <property type="entry name" value="GRAS"/>
    <property type="match status" value="1"/>
</dbReference>
<feature type="region of interest" description="SAW" evidence="3">
    <location>
        <begin position="150"/>
        <end position="227"/>
    </location>
</feature>
<keyword evidence="2" id="KW-0804">Transcription</keyword>
<comment type="caution">
    <text evidence="3">Lacks conserved residue(s) required for the propagation of feature annotation.</text>
</comment>
<sequence length="291" mass="32541">MMDCNCFSREESVLESLHHRSLVEAQIMYSSSVPSIVLSLHSTPIRQPVLPDPPSLRFFIRTSVALPVAFPVNLWTSKITSNVRTAFKLSNFLNPDLVINRVGFLTRFTKTLNYYSLIFESLDPNLSRDSPGRLQVERLMLSQRILVMVGMVEPAAQFECNEEKEHWMVFMKSAGFESLLVSNDAKTEALILLSKKQLQSIIWTHWFSSGIPLFSMERFPTGDFPIRSSGGAPTNQRRDPGAASATPDITTSRWWCLGSTGSDQAAAEVETDRGGRDGVPATVQQRQEDPA</sequence>
<feature type="region of interest" description="Disordered" evidence="4">
    <location>
        <begin position="224"/>
        <end position="291"/>
    </location>
</feature>